<dbReference type="EnsemblPlants" id="OB01G28580.1">
    <property type="protein sequence ID" value="OB01G28580.1"/>
    <property type="gene ID" value="OB01G28580"/>
</dbReference>
<dbReference type="Proteomes" id="UP000006038">
    <property type="component" value="Chromosome 1"/>
</dbReference>
<sequence>MAAADDSGDGRCGRLRRWRRWAEADGGCERWGRWHRAPASVTGDQNDDDATSSTTWRGVRALPCGHLAVLSGGGGRLQQATSGGAGGGRWLLPDLDGIGNLDGGGGCHQPVVFSVVV</sequence>
<name>J3L0V2_ORYBR</name>
<reference evidence="1" key="1">
    <citation type="journal article" date="2013" name="Nat. Commun.">
        <title>Whole-genome sequencing of Oryza brachyantha reveals mechanisms underlying Oryza genome evolution.</title>
        <authorList>
            <person name="Chen J."/>
            <person name="Huang Q."/>
            <person name="Gao D."/>
            <person name="Wang J."/>
            <person name="Lang Y."/>
            <person name="Liu T."/>
            <person name="Li B."/>
            <person name="Bai Z."/>
            <person name="Luis Goicoechea J."/>
            <person name="Liang C."/>
            <person name="Chen C."/>
            <person name="Zhang W."/>
            <person name="Sun S."/>
            <person name="Liao Y."/>
            <person name="Zhang X."/>
            <person name="Yang L."/>
            <person name="Song C."/>
            <person name="Wang M."/>
            <person name="Shi J."/>
            <person name="Liu G."/>
            <person name="Liu J."/>
            <person name="Zhou H."/>
            <person name="Zhou W."/>
            <person name="Yu Q."/>
            <person name="An N."/>
            <person name="Chen Y."/>
            <person name="Cai Q."/>
            <person name="Wang B."/>
            <person name="Liu B."/>
            <person name="Min J."/>
            <person name="Huang Y."/>
            <person name="Wu H."/>
            <person name="Li Z."/>
            <person name="Zhang Y."/>
            <person name="Yin Y."/>
            <person name="Song W."/>
            <person name="Jiang J."/>
            <person name="Jackson S.A."/>
            <person name="Wing R.A."/>
            <person name="Wang J."/>
            <person name="Chen M."/>
        </authorList>
    </citation>
    <scope>NUCLEOTIDE SEQUENCE [LARGE SCALE GENOMIC DNA]</scope>
    <source>
        <strain evidence="1">cv. IRGC 101232</strain>
    </source>
</reference>
<dbReference type="Gramene" id="OB01G28580.1">
    <property type="protein sequence ID" value="OB01G28580.1"/>
    <property type="gene ID" value="OB01G28580"/>
</dbReference>
<protein>
    <submittedName>
        <fullName evidence="1">Uncharacterized protein</fullName>
    </submittedName>
</protein>
<keyword evidence="2" id="KW-1185">Reference proteome</keyword>
<reference evidence="1" key="2">
    <citation type="submission" date="2013-04" db="UniProtKB">
        <authorList>
            <consortium name="EnsemblPlants"/>
        </authorList>
    </citation>
    <scope>IDENTIFICATION</scope>
</reference>
<dbReference type="AlphaFoldDB" id="J3L0V2"/>
<proteinExistence type="predicted"/>
<evidence type="ECO:0000313" key="2">
    <source>
        <dbReference type="Proteomes" id="UP000006038"/>
    </source>
</evidence>
<evidence type="ECO:0000313" key="1">
    <source>
        <dbReference type="EnsemblPlants" id="OB01G28580.1"/>
    </source>
</evidence>
<dbReference type="HOGENOM" id="CLU_2088537_0_0_1"/>
<organism evidence="1">
    <name type="scientific">Oryza brachyantha</name>
    <name type="common">malo sina</name>
    <dbReference type="NCBI Taxonomy" id="4533"/>
    <lineage>
        <taxon>Eukaryota</taxon>
        <taxon>Viridiplantae</taxon>
        <taxon>Streptophyta</taxon>
        <taxon>Embryophyta</taxon>
        <taxon>Tracheophyta</taxon>
        <taxon>Spermatophyta</taxon>
        <taxon>Magnoliopsida</taxon>
        <taxon>Liliopsida</taxon>
        <taxon>Poales</taxon>
        <taxon>Poaceae</taxon>
        <taxon>BOP clade</taxon>
        <taxon>Oryzoideae</taxon>
        <taxon>Oryzeae</taxon>
        <taxon>Oryzinae</taxon>
        <taxon>Oryza</taxon>
    </lineage>
</organism>
<accession>J3L0V2</accession>